<name>A0AA38M5W1_9CUCU</name>
<sequence length="539" mass="62163">MPPNPSTGNGPNGWADLCLVQGYSTGEAVRSPVFAVRICACGGFSGEEVIGGLTIIDTIVQSCPINKIDADHATHLTWAILSCMHHFFVRLRTEKGCMEWFKRRQARKAVRTYDKLLQFLTPTHYDTVFSAIMIFLEEADLWEIEYFCSHLFRRVLEYADEESVYTSLLEIVSLVEDSTLTSLMTCREIVQVLVTLGNSVKWEWMDGRILTRIIEIYVLSLLPEENHGLYEGLESSLAACLQAMSQYVGEKHLRCMVNVMFKPVLNERIGGENLLRYGELLESIHLMYTKRGAHHPLSDLTLPPIVKTMCSKKVIYSQLGLRLLQSFVDRCGNKWQFEVPKIFLRHTKYDIIINKYSTADKLMFQRYRHKLHEVAIKCVMMHGVHKLYLELLYICISLFMVEIPCGYTAASGICLVLTLQELARTDKTLPPHYSHRIHAIVISVISLICYVHDAVVLYDYVGSIVEKRATLAPHLNPPLKSTYSYAQHHILWDDPQLFFEDWKIRYGLWRCFKARKKSMVVKKRNFINLPLENYDDFDI</sequence>
<dbReference type="Proteomes" id="UP001168821">
    <property type="component" value="Unassembled WGS sequence"/>
</dbReference>
<evidence type="ECO:0000313" key="2">
    <source>
        <dbReference type="Proteomes" id="UP001168821"/>
    </source>
</evidence>
<gene>
    <name evidence="1" type="ORF">Zmor_022348</name>
</gene>
<dbReference type="PANTHER" id="PTHR12444:SF9">
    <property type="entry name" value="AGAP013133-PA"/>
    <property type="match status" value="1"/>
</dbReference>
<evidence type="ECO:0000313" key="1">
    <source>
        <dbReference type="EMBL" id="KAJ3644631.1"/>
    </source>
</evidence>
<comment type="caution">
    <text evidence="1">The sequence shown here is derived from an EMBL/GenBank/DDBJ whole genome shotgun (WGS) entry which is preliminary data.</text>
</comment>
<dbReference type="InterPro" id="IPR051851">
    <property type="entry name" value="EFR3_Homologs"/>
</dbReference>
<keyword evidence="2" id="KW-1185">Reference proteome</keyword>
<dbReference type="PANTHER" id="PTHR12444">
    <property type="entry name" value="PROTEIN EFR3 HOMOLOG CMP44E"/>
    <property type="match status" value="1"/>
</dbReference>
<reference evidence="1" key="1">
    <citation type="journal article" date="2023" name="G3 (Bethesda)">
        <title>Whole genome assemblies of Zophobas morio and Tenebrio molitor.</title>
        <authorList>
            <person name="Kaur S."/>
            <person name="Stinson S.A."/>
            <person name="diCenzo G.C."/>
        </authorList>
    </citation>
    <scope>NUCLEOTIDE SEQUENCE</scope>
    <source>
        <strain evidence="1">QUZm001</strain>
    </source>
</reference>
<organism evidence="1 2">
    <name type="scientific">Zophobas morio</name>
    <dbReference type="NCBI Taxonomy" id="2755281"/>
    <lineage>
        <taxon>Eukaryota</taxon>
        <taxon>Metazoa</taxon>
        <taxon>Ecdysozoa</taxon>
        <taxon>Arthropoda</taxon>
        <taxon>Hexapoda</taxon>
        <taxon>Insecta</taxon>
        <taxon>Pterygota</taxon>
        <taxon>Neoptera</taxon>
        <taxon>Endopterygota</taxon>
        <taxon>Coleoptera</taxon>
        <taxon>Polyphaga</taxon>
        <taxon>Cucujiformia</taxon>
        <taxon>Tenebrionidae</taxon>
        <taxon>Zophobas</taxon>
    </lineage>
</organism>
<dbReference type="GO" id="GO:0005886">
    <property type="term" value="C:plasma membrane"/>
    <property type="evidence" value="ECO:0007669"/>
    <property type="project" value="TreeGrafter"/>
</dbReference>
<dbReference type="EMBL" id="JALNTZ010000007">
    <property type="protein sequence ID" value="KAJ3644631.1"/>
    <property type="molecule type" value="Genomic_DNA"/>
</dbReference>
<protein>
    <submittedName>
        <fullName evidence="1">Uncharacterized protein</fullName>
    </submittedName>
</protein>
<proteinExistence type="predicted"/>
<dbReference type="GO" id="GO:0072659">
    <property type="term" value="P:protein localization to plasma membrane"/>
    <property type="evidence" value="ECO:0007669"/>
    <property type="project" value="TreeGrafter"/>
</dbReference>
<accession>A0AA38M5W1</accession>
<dbReference type="AlphaFoldDB" id="A0AA38M5W1"/>